<evidence type="ECO:0008006" key="4">
    <source>
        <dbReference type="Google" id="ProtNLM"/>
    </source>
</evidence>
<reference evidence="2 3" key="1">
    <citation type="submission" date="2024-05" db="EMBL/GenBank/DDBJ databases">
        <title>Sphingomonas sp. HF-S3 16S ribosomal RNA gene Genome sequencing and assembly.</title>
        <authorList>
            <person name="Lee H."/>
        </authorList>
    </citation>
    <scope>NUCLEOTIDE SEQUENCE [LARGE SCALE GENOMIC DNA]</scope>
    <source>
        <strain evidence="2 3">HF-S3</strain>
    </source>
</reference>
<feature type="chain" id="PRO_5046907186" description="DUF3617 family protein" evidence="1">
    <location>
        <begin position="28"/>
        <end position="136"/>
    </location>
</feature>
<evidence type="ECO:0000313" key="2">
    <source>
        <dbReference type="EMBL" id="MEN3749298.1"/>
    </source>
</evidence>
<dbReference type="RefSeq" id="WP_346248341.1">
    <property type="nucleotide sequence ID" value="NZ_JBDIZK010000013.1"/>
</dbReference>
<name>A0ABV0BCM2_9SPHN</name>
<evidence type="ECO:0000256" key="1">
    <source>
        <dbReference type="SAM" id="SignalP"/>
    </source>
</evidence>
<feature type="signal peptide" evidence="1">
    <location>
        <begin position="1"/>
        <end position="27"/>
    </location>
</feature>
<proteinExistence type="predicted"/>
<gene>
    <name evidence="2" type="ORF">TPR58_19145</name>
</gene>
<accession>A0ABV0BCM2</accession>
<dbReference type="EMBL" id="JBDIZK010000013">
    <property type="protein sequence ID" value="MEN3749298.1"/>
    <property type="molecule type" value="Genomic_DNA"/>
</dbReference>
<comment type="caution">
    <text evidence="2">The sequence shown here is derived from an EMBL/GenBank/DDBJ whole genome shotgun (WGS) entry which is preliminary data.</text>
</comment>
<keyword evidence="3" id="KW-1185">Reference proteome</keyword>
<sequence length="136" mass="14082">MTVRKTGFAALAGLAVLAGVGAGGAYAQQRSGLTALNGIEGGQWVFREGGREVQKMCLRNPAALIQINHPGAQCNQVVLENGKDSAAVHYTCPSHGWGRTSITVETSKLVVVTTAGVRDGSPFSNELEGRKVGSCG</sequence>
<protein>
    <recommendedName>
        <fullName evidence="4">DUF3617 family protein</fullName>
    </recommendedName>
</protein>
<keyword evidence="1" id="KW-0732">Signal</keyword>
<dbReference type="Proteomes" id="UP001427805">
    <property type="component" value="Unassembled WGS sequence"/>
</dbReference>
<organism evidence="2 3">
    <name type="scientific">Sphingomonas rustica</name>
    <dbReference type="NCBI Taxonomy" id="3103142"/>
    <lineage>
        <taxon>Bacteria</taxon>
        <taxon>Pseudomonadati</taxon>
        <taxon>Pseudomonadota</taxon>
        <taxon>Alphaproteobacteria</taxon>
        <taxon>Sphingomonadales</taxon>
        <taxon>Sphingomonadaceae</taxon>
        <taxon>Sphingomonas</taxon>
    </lineage>
</organism>
<evidence type="ECO:0000313" key="3">
    <source>
        <dbReference type="Proteomes" id="UP001427805"/>
    </source>
</evidence>